<evidence type="ECO:0000313" key="4">
    <source>
        <dbReference type="WBParaSite" id="TREG1_18860.2"/>
    </source>
</evidence>
<proteinExistence type="predicted"/>
<accession>A0AA85JGE7</accession>
<dbReference type="WBParaSite" id="TREG1_18860.4">
    <property type="protein sequence ID" value="TREG1_18860.4"/>
    <property type="gene ID" value="TREG1_18860"/>
</dbReference>
<dbReference type="WBParaSite" id="TREG1_18860.5">
    <property type="protein sequence ID" value="TREG1_18860.5"/>
    <property type="gene ID" value="TREG1_18860"/>
</dbReference>
<dbReference type="AlphaFoldDB" id="A0AA85JGE7"/>
<evidence type="ECO:0000313" key="2">
    <source>
        <dbReference type="Proteomes" id="UP000050795"/>
    </source>
</evidence>
<keyword evidence="2" id="KW-1185">Reference proteome</keyword>
<feature type="compositionally biased region" description="Polar residues" evidence="1">
    <location>
        <begin position="831"/>
        <end position="851"/>
    </location>
</feature>
<dbReference type="WBParaSite" id="TREG1_18860.1">
    <property type="protein sequence ID" value="TREG1_18860.1"/>
    <property type="gene ID" value="TREG1_18860"/>
</dbReference>
<sequence>MSVFERLQQRLARGSTTVRPQDTAQICHKNSSANSDQLPPMNYVIKVVEDRPTQQTTETMNNLPPSYKHPRTWGSHSSRILPNISNSCSIPSLTTSDTSIFKDNMTPDLEVGISKSQFSRSQDFLNVPNTNNVSLNQQPRTKRAKTPLSSFYRVSSDDDDDDVDEEEDVDDDADVGNNNIDNLDQCDETNIRRSAAFERKSQRIRRSIDRAKAALPPDFADRIEISDSVTDLPNQELSSGTHFRKHRRSVSNLGNDLNGPLDAHDPSSEENISDPRNSENEHYETQETSKSTENITELSAKEEKPCEIDDTFNVKSTDNSEITSPHEEQSDNATAATPRDHLPKCEGSLESSLLTGIHWHPGPPQPLSELMSEFRSGSSGRTYLIKAICKRAGCRCALRNYDSLMLYPVPDSTLASATWETWTAKDKDPRFPATVCEVQSKLILFRQCRGWYEVLNENYQPTPHITTIEQVRRTKSSTFIVRQDMRCLVAPPTLDIPSSNETQGANDDPSPLSLPPNLVSLACSPETLAFSKPDIIRAGTLLRYITYLPYCSLRRGKKIKEMELVLATERSNSTKQMAITSDLLPVKPPSRTIYLGTEDSTPAVFPPKLSLSTIAGPENISGVHLLSGLLRKFRLPLSIRPIPLPDSYNHSIYGPPMSRPSLFNTSRKVTSGLVAVQSLIFTEKHFLRLHSLYRGDILIIAPVASPERLFLITPSMLRDHSFQIGFTHDANYALLMENHRIQACNFLAIAHAHETLNYLVRHMQDVTREPRDSYTSRQQAKQRSDLPPAPESYMSQDEIFKAYDEIDDIYFYIRHGYYPSKVRKPDDVTGESESASTNTVKDQKCSTSSSHTSEDNQCKTNNNKDSRVLRPNLAMFEAADIAGLHAPTTRRTANRPSARHVNDSCSAKRLLELMDMVADAFGEPPGGYGV</sequence>
<feature type="region of interest" description="Disordered" evidence="1">
    <location>
        <begin position="53"/>
        <end position="74"/>
    </location>
</feature>
<feature type="compositionally biased region" description="Basic and acidic residues" evidence="1">
    <location>
        <begin position="276"/>
        <end position="287"/>
    </location>
</feature>
<feature type="compositionally biased region" description="Basic and acidic residues" evidence="1">
    <location>
        <begin position="852"/>
        <end position="868"/>
    </location>
</feature>
<evidence type="ECO:0000313" key="3">
    <source>
        <dbReference type="WBParaSite" id="TREG1_18860.1"/>
    </source>
</evidence>
<protein>
    <recommendedName>
        <fullName evidence="6">CABIT domain-containing protein</fullName>
    </recommendedName>
</protein>
<reference evidence="3 4" key="2">
    <citation type="submission" date="2023-11" db="UniProtKB">
        <authorList>
            <consortium name="WormBaseParasite"/>
        </authorList>
    </citation>
    <scope>IDENTIFICATION</scope>
</reference>
<feature type="compositionally biased region" description="Polar residues" evidence="1">
    <location>
        <begin position="53"/>
        <end position="64"/>
    </location>
</feature>
<organism evidence="2 5">
    <name type="scientific">Trichobilharzia regenti</name>
    <name type="common">Nasal bird schistosome</name>
    <dbReference type="NCBI Taxonomy" id="157069"/>
    <lineage>
        <taxon>Eukaryota</taxon>
        <taxon>Metazoa</taxon>
        <taxon>Spiralia</taxon>
        <taxon>Lophotrochozoa</taxon>
        <taxon>Platyhelminthes</taxon>
        <taxon>Trematoda</taxon>
        <taxon>Digenea</taxon>
        <taxon>Strigeidida</taxon>
        <taxon>Schistosomatoidea</taxon>
        <taxon>Schistosomatidae</taxon>
        <taxon>Trichobilharzia</taxon>
    </lineage>
</organism>
<dbReference type="WBParaSite" id="TREG1_18860.3">
    <property type="protein sequence ID" value="TREG1_18860.3"/>
    <property type="gene ID" value="TREG1_18860"/>
</dbReference>
<evidence type="ECO:0008006" key="6">
    <source>
        <dbReference type="Google" id="ProtNLM"/>
    </source>
</evidence>
<evidence type="ECO:0000256" key="1">
    <source>
        <dbReference type="SAM" id="MobiDB-lite"/>
    </source>
</evidence>
<name>A0AA85JGE7_TRIRE</name>
<feature type="compositionally biased region" description="Polar residues" evidence="1">
    <location>
        <begin position="313"/>
        <end position="323"/>
    </location>
</feature>
<feature type="compositionally biased region" description="Acidic residues" evidence="1">
    <location>
        <begin position="157"/>
        <end position="174"/>
    </location>
</feature>
<evidence type="ECO:0000313" key="5">
    <source>
        <dbReference type="WBParaSite" id="TREG1_18860.3"/>
    </source>
</evidence>
<feature type="region of interest" description="Disordered" evidence="1">
    <location>
        <begin position="769"/>
        <end position="792"/>
    </location>
</feature>
<feature type="compositionally biased region" description="Polar residues" evidence="1">
    <location>
        <begin position="288"/>
        <end position="297"/>
    </location>
</feature>
<dbReference type="Proteomes" id="UP000050795">
    <property type="component" value="Unassembled WGS sequence"/>
</dbReference>
<feature type="compositionally biased region" description="Polar residues" evidence="1">
    <location>
        <begin position="129"/>
        <end position="139"/>
    </location>
</feature>
<dbReference type="WBParaSite" id="TREG1_18860.2">
    <property type="protein sequence ID" value="TREG1_18860.2"/>
    <property type="gene ID" value="TREG1_18860"/>
</dbReference>
<feature type="compositionally biased region" description="Polar residues" evidence="1">
    <location>
        <begin position="231"/>
        <end position="241"/>
    </location>
</feature>
<feature type="region of interest" description="Disordered" evidence="1">
    <location>
        <begin position="231"/>
        <end position="346"/>
    </location>
</feature>
<feature type="region of interest" description="Disordered" evidence="1">
    <location>
        <begin position="822"/>
        <end position="870"/>
    </location>
</feature>
<reference evidence="2" key="1">
    <citation type="submission" date="2022-06" db="EMBL/GenBank/DDBJ databases">
        <authorList>
            <person name="Berger JAMES D."/>
            <person name="Berger JAMES D."/>
        </authorList>
    </citation>
    <scope>NUCLEOTIDE SEQUENCE [LARGE SCALE GENOMIC DNA]</scope>
</reference>
<feature type="region of interest" description="Disordered" evidence="1">
    <location>
        <begin position="129"/>
        <end position="184"/>
    </location>
</feature>
<dbReference type="WBParaSite" id="TREG1_18860.6">
    <property type="protein sequence ID" value="TREG1_18860.6"/>
    <property type="gene ID" value="TREG1_18860"/>
</dbReference>